<evidence type="ECO:0000256" key="2">
    <source>
        <dbReference type="SAM" id="Phobius"/>
    </source>
</evidence>
<feature type="compositionally biased region" description="Basic residues" evidence="1">
    <location>
        <begin position="232"/>
        <end position="242"/>
    </location>
</feature>
<evidence type="ECO:0000256" key="1">
    <source>
        <dbReference type="SAM" id="MobiDB-lite"/>
    </source>
</evidence>
<feature type="transmembrane region" description="Helical" evidence="2">
    <location>
        <begin position="161"/>
        <end position="179"/>
    </location>
</feature>
<name>A0A8H3EBV0_9LECA</name>
<keyword evidence="2" id="KW-1133">Transmembrane helix</keyword>
<keyword evidence="2" id="KW-0472">Membrane</keyword>
<dbReference type="AlphaFoldDB" id="A0A8H3EBV0"/>
<keyword evidence="2" id="KW-0812">Transmembrane</keyword>
<feature type="region of interest" description="Disordered" evidence="1">
    <location>
        <begin position="207"/>
        <end position="242"/>
    </location>
</feature>
<evidence type="ECO:0000313" key="3">
    <source>
        <dbReference type="EMBL" id="CAF9903991.1"/>
    </source>
</evidence>
<protein>
    <submittedName>
        <fullName evidence="3">Uncharacterized protein</fullName>
    </submittedName>
</protein>
<reference evidence="3" key="1">
    <citation type="submission" date="2021-03" db="EMBL/GenBank/DDBJ databases">
        <authorList>
            <person name="Tagirdzhanova G."/>
        </authorList>
    </citation>
    <scope>NUCLEOTIDE SEQUENCE</scope>
</reference>
<keyword evidence="4" id="KW-1185">Reference proteome</keyword>
<organism evidence="3 4">
    <name type="scientific">Heterodermia speciosa</name>
    <dbReference type="NCBI Taxonomy" id="116794"/>
    <lineage>
        <taxon>Eukaryota</taxon>
        <taxon>Fungi</taxon>
        <taxon>Dikarya</taxon>
        <taxon>Ascomycota</taxon>
        <taxon>Pezizomycotina</taxon>
        <taxon>Lecanoromycetes</taxon>
        <taxon>OSLEUM clade</taxon>
        <taxon>Lecanoromycetidae</taxon>
        <taxon>Caliciales</taxon>
        <taxon>Physciaceae</taxon>
        <taxon>Heterodermia</taxon>
    </lineage>
</organism>
<feature type="transmembrane region" description="Helical" evidence="2">
    <location>
        <begin position="138"/>
        <end position="155"/>
    </location>
</feature>
<comment type="caution">
    <text evidence="3">The sequence shown here is derived from an EMBL/GenBank/DDBJ whole genome shotgun (WGS) entry which is preliminary data.</text>
</comment>
<evidence type="ECO:0000313" key="4">
    <source>
        <dbReference type="Proteomes" id="UP000664521"/>
    </source>
</evidence>
<gene>
    <name evidence="3" type="ORF">HETSPECPRED_003298</name>
</gene>
<dbReference type="Proteomes" id="UP000664521">
    <property type="component" value="Unassembled WGS sequence"/>
</dbReference>
<sequence>MNINSDLASWIQLATGAVHNARARRRSLLPNFHSSSSMFIARYSPSSKSLSRLLVWMCHRPQLGFSEDDPAPAVTWLHDLLSELKSLKMAKKSALRPYTITTLSNMDYLPIIIHHSWALIGLIIRGIRVLERNGVEKVYIIGILLLGALAVDSVLISLLNWLWYLICLGLLAIPVDVALRWQTRGNTSLDDASEGLIRSLEGAAHHQSARIEAGAGDPPDYSDGDEQSRTRVLARRGSSRRQ</sequence>
<dbReference type="EMBL" id="CAJPDS010000002">
    <property type="protein sequence ID" value="CAF9903991.1"/>
    <property type="molecule type" value="Genomic_DNA"/>
</dbReference>
<accession>A0A8H3EBV0</accession>
<proteinExistence type="predicted"/>